<dbReference type="SMART" id="SM00066">
    <property type="entry name" value="GAL4"/>
    <property type="match status" value="1"/>
</dbReference>
<gene>
    <name evidence="6" type="ORF">R9X50_00128900</name>
</gene>
<dbReference type="GO" id="GO:0006351">
    <property type="term" value="P:DNA-templated transcription"/>
    <property type="evidence" value="ECO:0007669"/>
    <property type="project" value="InterPro"/>
</dbReference>
<dbReference type="PANTHER" id="PTHR31001">
    <property type="entry name" value="UNCHARACTERIZED TRANSCRIPTIONAL REGULATORY PROTEIN"/>
    <property type="match status" value="1"/>
</dbReference>
<dbReference type="InterPro" id="IPR007219">
    <property type="entry name" value="XnlR_reg_dom"/>
</dbReference>
<sequence>MPPDRSRPRQDPVSCESCRKKKLKCDRLPPCSNCRARGITCVIQGRQAPPSNESHSLSVVGVSGQESLKAENEAIRARLLRLEEIVLGGGQAPSTSGSAFTSASVPSPALFRIENHHSVQTPSTTIEHHSPDPESFRTLSGDSRWLEGVGSRENWRIPNLSSGMQLKVGTLEQIVAGSHPDVQTHGLVIVPFQDLGRLFLKVYLEKVDTLQHIIYKPHLYAMWDAIYAKIGQGEPLEHSHTALMLGIFASAAAHYSFCFDQLSETTFDSRQSAVSVSLYWLKSTFEVLEKARRIESPQLETIQATIIIMFMIFHIEVFSPKARFLHATAVVAAKEIGLHLIDSEKKRENRSQQQIINTELKRRVWWHLCATDWSIAITGGPNEGTYLINPKHMRTKKPRNITDEELAVQGPDFDRPLTDATPMSYYLYRIKLGELCREVADITWEILAGAEPEQIPYHTIIATDNKFEALVQSLPQNLQLCNENPITTSHPADPISTLRYFTNLTIHARRCKLHLPFLLRASRNPRYAFSRDQCLRSARQILRLRTMTLDTGPMVSRVPLNIFLHHFFSAILMLIMDLCVNRTNDNNHTNNTTTNNNDNDNDNDIQLQQQEQQQQKWDEIKSACTILEAAKDQSAAAGIFLDSLLTILRKHKASFSQQIISLEETTTSTNTNTNTNGSNSNGNNSHHHHHRPTNSTADFATAFSVAANSKPILSTGTTTTIEGDGEQSLDLDELWQGYLDFDTTISPHEWDALFYDLDSAI</sequence>
<evidence type="ECO:0000256" key="2">
    <source>
        <dbReference type="ARBA" id="ARBA00022723"/>
    </source>
</evidence>
<evidence type="ECO:0000256" key="1">
    <source>
        <dbReference type="ARBA" id="ARBA00004123"/>
    </source>
</evidence>
<evidence type="ECO:0000313" key="6">
    <source>
        <dbReference type="EMBL" id="WPG98498.1"/>
    </source>
</evidence>
<evidence type="ECO:0000256" key="4">
    <source>
        <dbReference type="SAM" id="MobiDB-lite"/>
    </source>
</evidence>
<comment type="subcellular location">
    <subcellularLocation>
        <location evidence="1">Nucleus</location>
    </subcellularLocation>
</comment>
<dbReference type="EMBL" id="CP138581">
    <property type="protein sequence ID" value="WPG98498.1"/>
    <property type="molecule type" value="Genomic_DNA"/>
</dbReference>
<dbReference type="PANTHER" id="PTHR31001:SF90">
    <property type="entry name" value="CENTROMERE DNA-BINDING PROTEIN COMPLEX CBF3 SUBUNIT B"/>
    <property type="match status" value="1"/>
</dbReference>
<feature type="region of interest" description="Disordered" evidence="4">
    <location>
        <begin position="666"/>
        <end position="694"/>
    </location>
</feature>
<dbReference type="GO" id="GO:0008270">
    <property type="term" value="F:zinc ion binding"/>
    <property type="evidence" value="ECO:0007669"/>
    <property type="project" value="InterPro"/>
</dbReference>
<accession>A0AAQ3R5P8</accession>
<dbReference type="InterPro" id="IPR036864">
    <property type="entry name" value="Zn2-C6_fun-type_DNA-bd_sf"/>
</dbReference>
<dbReference type="GO" id="GO:0000981">
    <property type="term" value="F:DNA-binding transcription factor activity, RNA polymerase II-specific"/>
    <property type="evidence" value="ECO:0007669"/>
    <property type="project" value="InterPro"/>
</dbReference>
<dbReference type="Pfam" id="PF00172">
    <property type="entry name" value="Zn_clus"/>
    <property type="match status" value="1"/>
</dbReference>
<evidence type="ECO:0000256" key="3">
    <source>
        <dbReference type="ARBA" id="ARBA00023242"/>
    </source>
</evidence>
<protein>
    <recommendedName>
        <fullName evidence="5">Zn(2)-C6 fungal-type domain-containing protein</fullName>
    </recommendedName>
</protein>
<dbReference type="CDD" id="cd12148">
    <property type="entry name" value="fungal_TF_MHR"/>
    <property type="match status" value="1"/>
</dbReference>
<keyword evidence="7" id="KW-1185">Reference proteome</keyword>
<keyword evidence="3" id="KW-0539">Nucleus</keyword>
<dbReference type="GO" id="GO:0003677">
    <property type="term" value="F:DNA binding"/>
    <property type="evidence" value="ECO:0007669"/>
    <property type="project" value="InterPro"/>
</dbReference>
<name>A0AAQ3R5P8_9PEZI</name>
<reference evidence="6 7" key="1">
    <citation type="submission" date="2023-11" db="EMBL/GenBank/DDBJ databases">
        <title>An acidophilic fungus is an integral part of prey digestion in a carnivorous sundew plant.</title>
        <authorList>
            <person name="Tsai I.J."/>
        </authorList>
    </citation>
    <scope>NUCLEOTIDE SEQUENCE [LARGE SCALE GENOMIC DNA]</scope>
    <source>
        <strain evidence="6">169a</strain>
    </source>
</reference>
<dbReference type="SUPFAM" id="SSF57701">
    <property type="entry name" value="Zn2/Cys6 DNA-binding domain"/>
    <property type="match status" value="1"/>
</dbReference>
<dbReference type="CDD" id="cd00067">
    <property type="entry name" value="GAL4"/>
    <property type="match status" value="1"/>
</dbReference>
<dbReference type="GO" id="GO:0005634">
    <property type="term" value="C:nucleus"/>
    <property type="evidence" value="ECO:0007669"/>
    <property type="project" value="UniProtKB-SubCell"/>
</dbReference>
<keyword evidence="2" id="KW-0479">Metal-binding</keyword>
<dbReference type="Proteomes" id="UP001303373">
    <property type="component" value="Chromosome 2"/>
</dbReference>
<proteinExistence type="predicted"/>
<dbReference type="Pfam" id="PF04082">
    <property type="entry name" value="Fungal_trans"/>
    <property type="match status" value="1"/>
</dbReference>
<dbReference type="InterPro" id="IPR050613">
    <property type="entry name" value="Sec_Metabolite_Reg"/>
</dbReference>
<dbReference type="Gene3D" id="4.10.240.10">
    <property type="entry name" value="Zn(2)-C6 fungal-type DNA-binding domain"/>
    <property type="match status" value="1"/>
</dbReference>
<feature type="compositionally biased region" description="Low complexity" evidence="4">
    <location>
        <begin position="666"/>
        <end position="684"/>
    </location>
</feature>
<feature type="domain" description="Zn(2)-C6 fungal-type" evidence="5">
    <location>
        <begin position="14"/>
        <end position="41"/>
    </location>
</feature>
<evidence type="ECO:0000259" key="5">
    <source>
        <dbReference type="PROSITE" id="PS00463"/>
    </source>
</evidence>
<evidence type="ECO:0000313" key="7">
    <source>
        <dbReference type="Proteomes" id="UP001303373"/>
    </source>
</evidence>
<dbReference type="PROSITE" id="PS00463">
    <property type="entry name" value="ZN2_CY6_FUNGAL_1"/>
    <property type="match status" value="1"/>
</dbReference>
<dbReference type="AlphaFoldDB" id="A0AAQ3R5P8"/>
<dbReference type="InterPro" id="IPR001138">
    <property type="entry name" value="Zn2Cys6_DnaBD"/>
</dbReference>
<organism evidence="6 7">
    <name type="scientific">Acrodontium crateriforme</name>
    <dbReference type="NCBI Taxonomy" id="150365"/>
    <lineage>
        <taxon>Eukaryota</taxon>
        <taxon>Fungi</taxon>
        <taxon>Dikarya</taxon>
        <taxon>Ascomycota</taxon>
        <taxon>Pezizomycotina</taxon>
        <taxon>Dothideomycetes</taxon>
        <taxon>Dothideomycetidae</taxon>
        <taxon>Mycosphaerellales</taxon>
        <taxon>Teratosphaeriaceae</taxon>
        <taxon>Acrodontium</taxon>
    </lineage>
</organism>